<proteinExistence type="predicted"/>
<dbReference type="AlphaFoldDB" id="A0A060CH67"/>
<feature type="non-terminal residue" evidence="1">
    <location>
        <position position="122"/>
    </location>
</feature>
<reference evidence="1" key="1">
    <citation type="journal article" date="2013" name="Environ. Microbiol.">
        <title>Seasonally variable intestinal metagenomes of the red palm weevil (Rhynchophorus ferrugineus).</title>
        <authorList>
            <person name="Jia S."/>
            <person name="Zhang X."/>
            <person name="Zhang G."/>
            <person name="Yin A."/>
            <person name="Zhang S."/>
            <person name="Li F."/>
            <person name="Wang L."/>
            <person name="Zhao D."/>
            <person name="Yun Q."/>
            <person name="Tala"/>
            <person name="Wang J."/>
            <person name="Sun G."/>
            <person name="Baabdullah M."/>
            <person name="Yu X."/>
            <person name="Hu S."/>
            <person name="Al-Mssallem I.S."/>
            <person name="Yu J."/>
        </authorList>
    </citation>
    <scope>NUCLEOTIDE SEQUENCE</scope>
</reference>
<accession>A0A060CH67</accession>
<name>A0A060CH67_9NOSO</name>
<dbReference type="EMBL" id="KF126910">
    <property type="protein sequence ID" value="AIA94262.1"/>
    <property type="molecule type" value="Genomic_DNA"/>
</dbReference>
<sequence length="122" mass="12799">NYQGKGPEQNAEYTWIDPDVVLNANAIREGDGGKIIVWSDLGTMYLGNIFARGGELQGDGGLAEISGGQLVFAGKADVKAPFGLSGTVLLDPLDITIIDGLSSAGTWQSGAFQTDGTIRRLQ</sequence>
<protein>
    <submittedName>
        <fullName evidence="1">CAZy families GT2 protein</fullName>
    </submittedName>
</protein>
<dbReference type="Gene3D" id="2.160.20.10">
    <property type="entry name" value="Single-stranded right-handed beta-helix, Pectin lyase-like"/>
    <property type="match status" value="1"/>
</dbReference>
<evidence type="ECO:0000313" key="1">
    <source>
        <dbReference type="EMBL" id="AIA94262.1"/>
    </source>
</evidence>
<organism evidence="1">
    <name type="scientific">uncultured Nostoc sp</name>
    <dbReference type="NCBI Taxonomy" id="340711"/>
    <lineage>
        <taxon>Bacteria</taxon>
        <taxon>Bacillati</taxon>
        <taxon>Cyanobacteriota</taxon>
        <taxon>Cyanophyceae</taxon>
        <taxon>Nostocales</taxon>
        <taxon>Nostocaceae</taxon>
        <taxon>Nostoc</taxon>
        <taxon>environmental samples</taxon>
    </lineage>
</organism>
<feature type="non-terminal residue" evidence="1">
    <location>
        <position position="1"/>
    </location>
</feature>
<dbReference type="InterPro" id="IPR012334">
    <property type="entry name" value="Pectin_lyas_fold"/>
</dbReference>